<dbReference type="InterPro" id="IPR006966">
    <property type="entry name" value="Peroxin-3"/>
</dbReference>
<accession>A0A0L0C0F4</accession>
<comment type="subunit">
    <text evidence="1">Interacts with PEX19.</text>
</comment>
<dbReference type="GO" id="GO:0045046">
    <property type="term" value="P:protein import into peroxisome membrane"/>
    <property type="evidence" value="ECO:0007669"/>
    <property type="project" value="TreeGrafter"/>
</dbReference>
<dbReference type="Proteomes" id="UP000037069">
    <property type="component" value="Unassembled WGS sequence"/>
</dbReference>
<dbReference type="OrthoDB" id="45930at2759"/>
<dbReference type="OMA" id="HRGWKDL"/>
<dbReference type="Pfam" id="PF04882">
    <property type="entry name" value="Peroxin-3"/>
    <property type="match status" value="2"/>
</dbReference>
<dbReference type="GO" id="GO:0005778">
    <property type="term" value="C:peroxisomal membrane"/>
    <property type="evidence" value="ECO:0007669"/>
    <property type="project" value="InterPro"/>
</dbReference>
<organism evidence="6 7">
    <name type="scientific">Lucilia cuprina</name>
    <name type="common">Green bottle fly</name>
    <name type="synonym">Australian sheep blowfly</name>
    <dbReference type="NCBI Taxonomy" id="7375"/>
    <lineage>
        <taxon>Eukaryota</taxon>
        <taxon>Metazoa</taxon>
        <taxon>Ecdysozoa</taxon>
        <taxon>Arthropoda</taxon>
        <taxon>Hexapoda</taxon>
        <taxon>Insecta</taxon>
        <taxon>Pterygota</taxon>
        <taxon>Neoptera</taxon>
        <taxon>Endopterygota</taxon>
        <taxon>Diptera</taxon>
        <taxon>Brachycera</taxon>
        <taxon>Muscomorpha</taxon>
        <taxon>Oestroidea</taxon>
        <taxon>Calliphoridae</taxon>
        <taxon>Luciliinae</taxon>
        <taxon>Lucilia</taxon>
    </lineage>
</organism>
<sequence length="385" mass="43254">MLSRLRDFLTRHRRKFVVTGVVVGGTYLALKYAQKKLLDMQERQAREFMEKSRRMQHFESTEKTCNQVIIGMGAELMQAILKECSTDELLQQLRENPPNKLELWEEMKIVAFTRLTTFIYASSMLVVALRVQLNILGGYLYCDTTSPLMANEQAKHKQKQAKINDDLKQQYLSLIRHFIQDGGLSELVRLIRAKVISVVKQLPLTKRLSLADIEQLFWSLQMAINSEPNSDPCSKMSRYLLPSQLSDFNSGGPLLEKLYNETLDLLESDDASSVCSNNICRGFSLAVDAIAESMSESIMVAQKHNSTNEQDNQTTSNTADPLLNINSVQIALAKIIPIVSGLTSKGFDSSTRPQNLATSLITFYVVSEKCKVLGANVYETFSSSA</sequence>
<comment type="caution">
    <text evidence="6">The sequence shown here is derived from an EMBL/GenBank/DDBJ whole genome shotgun (WGS) entry which is preliminary data.</text>
</comment>
<dbReference type="STRING" id="7375.A0A0L0C0F4"/>
<protein>
    <recommendedName>
        <fullName evidence="2">Peroxisomal biogenesis factor 3</fullName>
    </recommendedName>
    <alternativeName>
        <fullName evidence="5">Peroxisomal assembly protein PEX3</fullName>
    </alternativeName>
</protein>
<reference evidence="6 7" key="1">
    <citation type="journal article" date="2015" name="Nat. Commun.">
        <title>Lucilia cuprina genome unlocks parasitic fly biology to underpin future interventions.</title>
        <authorList>
            <person name="Anstead C.A."/>
            <person name="Korhonen P.K."/>
            <person name="Young N.D."/>
            <person name="Hall R.S."/>
            <person name="Jex A.R."/>
            <person name="Murali S.C."/>
            <person name="Hughes D.S."/>
            <person name="Lee S.F."/>
            <person name="Perry T."/>
            <person name="Stroehlein A.J."/>
            <person name="Ansell B.R."/>
            <person name="Breugelmans B."/>
            <person name="Hofmann A."/>
            <person name="Qu J."/>
            <person name="Dugan S."/>
            <person name="Lee S.L."/>
            <person name="Chao H."/>
            <person name="Dinh H."/>
            <person name="Han Y."/>
            <person name="Doddapaneni H.V."/>
            <person name="Worley K.C."/>
            <person name="Muzny D.M."/>
            <person name="Ioannidis P."/>
            <person name="Waterhouse R.M."/>
            <person name="Zdobnov E.M."/>
            <person name="James P.J."/>
            <person name="Bagnall N.H."/>
            <person name="Kotze A.C."/>
            <person name="Gibbs R.A."/>
            <person name="Richards S."/>
            <person name="Batterham P."/>
            <person name="Gasser R.B."/>
        </authorList>
    </citation>
    <scope>NUCLEOTIDE SEQUENCE [LARGE SCALE GENOMIC DNA]</scope>
    <source>
        <strain evidence="6 7">LS</strain>
        <tissue evidence="6">Full body</tissue>
    </source>
</reference>
<evidence type="ECO:0000313" key="7">
    <source>
        <dbReference type="Proteomes" id="UP000037069"/>
    </source>
</evidence>
<evidence type="ECO:0000256" key="5">
    <source>
        <dbReference type="ARBA" id="ARBA00029630"/>
    </source>
</evidence>
<dbReference type="PANTHER" id="PTHR28080:SF1">
    <property type="entry name" value="PEROXISOMAL BIOGENESIS FACTOR 3"/>
    <property type="match status" value="1"/>
</dbReference>
<evidence type="ECO:0000313" key="6">
    <source>
        <dbReference type="EMBL" id="KNC25780.1"/>
    </source>
</evidence>
<proteinExistence type="predicted"/>
<keyword evidence="3" id="KW-0962">Peroxisome biogenesis</keyword>
<dbReference type="EMBL" id="JRES01001072">
    <property type="protein sequence ID" value="KNC25780.1"/>
    <property type="molecule type" value="Genomic_DNA"/>
</dbReference>
<evidence type="ECO:0000256" key="4">
    <source>
        <dbReference type="ARBA" id="ARBA00025338"/>
    </source>
</evidence>
<evidence type="ECO:0000256" key="1">
    <source>
        <dbReference type="ARBA" id="ARBA00011494"/>
    </source>
</evidence>
<name>A0A0L0C0F4_LUCCU</name>
<dbReference type="AlphaFoldDB" id="A0A0L0C0F4"/>
<dbReference type="PANTHER" id="PTHR28080">
    <property type="entry name" value="PEROXISOMAL BIOGENESIS FACTOR 3"/>
    <property type="match status" value="1"/>
</dbReference>
<comment type="function">
    <text evidence="4">Involved in peroxisome biosynthesis and integrity. Assembles membrane vesicles before the matrix proteins are translocated. As a docking factor for PEX19, is necessary for the import of peroxisomal membrane proteins in the peroxisomes.</text>
</comment>
<evidence type="ECO:0000256" key="3">
    <source>
        <dbReference type="ARBA" id="ARBA00022593"/>
    </source>
</evidence>
<keyword evidence="7" id="KW-1185">Reference proteome</keyword>
<dbReference type="GO" id="GO:0030674">
    <property type="term" value="F:protein-macromolecule adaptor activity"/>
    <property type="evidence" value="ECO:0007669"/>
    <property type="project" value="TreeGrafter"/>
</dbReference>
<gene>
    <name evidence="6" type="ORF">FF38_10378</name>
</gene>
<evidence type="ECO:0000256" key="2">
    <source>
        <dbReference type="ARBA" id="ARBA00014294"/>
    </source>
</evidence>